<dbReference type="SUPFAM" id="SSF51126">
    <property type="entry name" value="Pectin lyase-like"/>
    <property type="match status" value="1"/>
</dbReference>
<keyword evidence="5 9" id="KW-0732">Signal</keyword>
<feature type="signal peptide" evidence="9">
    <location>
        <begin position="1"/>
        <end position="25"/>
    </location>
</feature>
<evidence type="ECO:0000256" key="3">
    <source>
        <dbReference type="ARBA" id="ARBA00022525"/>
    </source>
</evidence>
<dbReference type="InterPro" id="IPR011050">
    <property type="entry name" value="Pectin_lyase_fold/virulence"/>
</dbReference>
<evidence type="ECO:0000256" key="5">
    <source>
        <dbReference type="ARBA" id="ARBA00022729"/>
    </source>
</evidence>
<keyword evidence="3" id="KW-0964">Secreted</keyword>
<feature type="domain" description="Right handed beta helix" evidence="10">
    <location>
        <begin position="159"/>
        <end position="317"/>
    </location>
</feature>
<reference evidence="12 13" key="1">
    <citation type="submission" date="2022-08" db="EMBL/GenBank/DDBJ databases">
        <title>Reclassification of Massilia species as members of the genera Telluria, Duganella, Pseudoduganella, Mokoshia gen. nov. and Zemynaea gen. nov. using orthogonal and non-orthogonal genome-based approaches.</title>
        <authorList>
            <person name="Bowman J.P."/>
        </authorList>
    </citation>
    <scope>NUCLEOTIDE SEQUENCE [LARGE SCALE GENOMIC DNA]</scope>
    <source>
        <strain evidence="12 13">JCM 31606</strain>
    </source>
</reference>
<evidence type="ECO:0000256" key="6">
    <source>
        <dbReference type="ARBA" id="ARBA00022837"/>
    </source>
</evidence>
<evidence type="ECO:0000256" key="2">
    <source>
        <dbReference type="ARBA" id="ARBA00004613"/>
    </source>
</evidence>
<keyword evidence="4" id="KW-0479">Metal-binding</keyword>
<feature type="domain" description="Pel9A-like right handed beta-helix region" evidence="11">
    <location>
        <begin position="39"/>
        <end position="89"/>
    </location>
</feature>
<comment type="cofactor">
    <cofactor evidence="1">
        <name>Ca(2+)</name>
        <dbReference type="ChEBI" id="CHEBI:29108"/>
    </cofactor>
</comment>
<dbReference type="Pfam" id="PF22842">
    <property type="entry name" value="Pel9A-like_beta_helix"/>
    <property type="match status" value="1"/>
</dbReference>
<keyword evidence="6" id="KW-0106">Calcium</keyword>
<accession>A0ABT2CV68</accession>
<evidence type="ECO:0000259" key="10">
    <source>
        <dbReference type="Pfam" id="PF13229"/>
    </source>
</evidence>
<evidence type="ECO:0000256" key="9">
    <source>
        <dbReference type="SAM" id="SignalP"/>
    </source>
</evidence>
<gene>
    <name evidence="12" type="ORF">NX778_06425</name>
</gene>
<evidence type="ECO:0000259" key="11">
    <source>
        <dbReference type="Pfam" id="PF22842"/>
    </source>
</evidence>
<dbReference type="InterPro" id="IPR012334">
    <property type="entry name" value="Pectin_lyas_fold"/>
</dbReference>
<name>A0ABT2CV68_9BURK</name>
<evidence type="ECO:0000256" key="8">
    <source>
        <dbReference type="ARBA" id="ARBA00038263"/>
    </source>
</evidence>
<feature type="chain" id="PRO_5045052516" evidence="9">
    <location>
        <begin position="26"/>
        <end position="388"/>
    </location>
</feature>
<protein>
    <submittedName>
        <fullName evidence="12">DUF1565 domain-containing protein</fullName>
    </submittedName>
</protein>
<organism evidence="12 13">
    <name type="scientific">Massilia terrae</name>
    <dbReference type="NCBI Taxonomy" id="1811224"/>
    <lineage>
        <taxon>Bacteria</taxon>
        <taxon>Pseudomonadati</taxon>
        <taxon>Pseudomonadota</taxon>
        <taxon>Betaproteobacteria</taxon>
        <taxon>Burkholderiales</taxon>
        <taxon>Oxalobacteraceae</taxon>
        <taxon>Telluria group</taxon>
        <taxon>Massilia</taxon>
    </lineage>
</organism>
<dbReference type="Pfam" id="PF13229">
    <property type="entry name" value="Beta_helix"/>
    <property type="match status" value="1"/>
</dbReference>
<dbReference type="RefSeq" id="WP_258810845.1">
    <property type="nucleotide sequence ID" value="NZ_JANUGU010000001.1"/>
</dbReference>
<proteinExistence type="inferred from homology"/>
<dbReference type="PROSITE" id="PS51257">
    <property type="entry name" value="PROKAR_LIPOPROTEIN"/>
    <property type="match status" value="1"/>
</dbReference>
<dbReference type="EMBL" id="JANUGU010000001">
    <property type="protein sequence ID" value="MCS0657700.1"/>
    <property type="molecule type" value="Genomic_DNA"/>
</dbReference>
<evidence type="ECO:0000313" key="12">
    <source>
        <dbReference type="EMBL" id="MCS0657700.1"/>
    </source>
</evidence>
<evidence type="ECO:0000256" key="4">
    <source>
        <dbReference type="ARBA" id="ARBA00022723"/>
    </source>
</evidence>
<dbReference type="InterPro" id="IPR006626">
    <property type="entry name" value="PbH1"/>
</dbReference>
<comment type="similarity">
    <text evidence="8">Belongs to the polysaccharide lyase 9 family.</text>
</comment>
<dbReference type="InterPro" id="IPR039448">
    <property type="entry name" value="Beta_helix"/>
</dbReference>
<dbReference type="InterPro" id="IPR053868">
    <property type="entry name" value="Pel9A-like_beta_helix"/>
</dbReference>
<keyword evidence="13" id="KW-1185">Reference proteome</keyword>
<keyword evidence="7" id="KW-0456">Lyase</keyword>
<dbReference type="PANTHER" id="PTHR40088:SF1">
    <property type="entry name" value="PECTATE LYASE PEL9"/>
    <property type="match status" value="1"/>
</dbReference>
<dbReference type="Proteomes" id="UP001204621">
    <property type="component" value="Unassembled WGS sequence"/>
</dbReference>
<evidence type="ECO:0000256" key="7">
    <source>
        <dbReference type="ARBA" id="ARBA00023239"/>
    </source>
</evidence>
<evidence type="ECO:0000256" key="1">
    <source>
        <dbReference type="ARBA" id="ARBA00001913"/>
    </source>
</evidence>
<evidence type="ECO:0000313" key="13">
    <source>
        <dbReference type="Proteomes" id="UP001204621"/>
    </source>
</evidence>
<comment type="caution">
    <text evidence="12">The sequence shown here is derived from an EMBL/GenBank/DDBJ whole genome shotgun (WGS) entry which is preliminary data.</text>
</comment>
<dbReference type="SMART" id="SM00710">
    <property type="entry name" value="PbH1"/>
    <property type="match status" value="5"/>
</dbReference>
<dbReference type="PANTHER" id="PTHR40088">
    <property type="entry name" value="PECTATE LYASE (EUROFUNG)"/>
    <property type="match status" value="1"/>
</dbReference>
<sequence>MPRNVYTLTRFALTALPCCLVVALAACRMRAGGSEQLVIPEVVRANLYVSPSGNDSNPGTADEPFRTIMRAAQVVTPGTTVHVAPGVYTGGFKTTANGSMEARIIYESTERWGAKIVPPLNSGSSTAWQNRGNYVDIVGFEVDGSQYQGGAKWLGGIYNGGSYVAIRNNQVHHIANDVPCESSGGAGIGVDGYYRGVKSEVTGNSVHDIGPDNCRFIHGIYISTSATVRSNIVFRISGAGIHLWHDANNVLIAGNTVTGSETGIVVGGGDYYHTQGPNDRTQVLNNIVYDNRSGIVEQGNTGKHNSFRNNLVYQNNGADWRLSEGMSHSGTIAAAPGFVAYDRKGTSDFRPGAKSPAVGKGVRAADGADQDFEGKVRGQSIDIGAVQH</sequence>
<dbReference type="Gene3D" id="2.160.20.10">
    <property type="entry name" value="Single-stranded right-handed beta-helix, Pectin lyase-like"/>
    <property type="match status" value="1"/>
</dbReference>
<comment type="subcellular location">
    <subcellularLocation>
        <location evidence="2">Secreted</location>
    </subcellularLocation>
</comment>
<dbReference type="InterPro" id="IPR052052">
    <property type="entry name" value="Polysaccharide_Lyase_9"/>
</dbReference>